<comment type="caution">
    <text evidence="1">The sequence shown here is derived from an EMBL/GenBank/DDBJ whole genome shotgun (WGS) entry which is preliminary data.</text>
</comment>
<gene>
    <name evidence="1" type="ORF">SNAT2548_LOCUS26160</name>
</gene>
<keyword evidence="2" id="KW-1185">Reference proteome</keyword>
<dbReference type="Proteomes" id="UP000604046">
    <property type="component" value="Unassembled WGS sequence"/>
</dbReference>
<dbReference type="OrthoDB" id="10293590at2759"/>
<dbReference type="EMBL" id="CAJNDS010002420">
    <property type="protein sequence ID" value="CAE7467700.1"/>
    <property type="molecule type" value="Genomic_DNA"/>
</dbReference>
<evidence type="ECO:0000313" key="1">
    <source>
        <dbReference type="EMBL" id="CAE7467700.1"/>
    </source>
</evidence>
<evidence type="ECO:0000313" key="2">
    <source>
        <dbReference type="Proteomes" id="UP000604046"/>
    </source>
</evidence>
<proteinExistence type="predicted"/>
<name>A0A812S9J4_9DINO</name>
<sequence>MVFQGAIWLIGDSHSFALVPCLTPSATDAGFDVFNYSWPAHHACHLDWSKVITVLDKVVKPDDVVAFAACFYCMQWCLAHYEELITRLASFTRAKTAALSATTNLLVIPFAREPTSPHDREWEFSWVEVYTGLWGQQSGTCSFFGFTSMSAVQPRD</sequence>
<reference evidence="1" key="1">
    <citation type="submission" date="2021-02" db="EMBL/GenBank/DDBJ databases">
        <authorList>
            <person name="Dougan E. K."/>
            <person name="Rhodes N."/>
            <person name="Thang M."/>
            <person name="Chan C."/>
        </authorList>
    </citation>
    <scope>NUCLEOTIDE SEQUENCE</scope>
</reference>
<organism evidence="1 2">
    <name type="scientific">Symbiodinium natans</name>
    <dbReference type="NCBI Taxonomy" id="878477"/>
    <lineage>
        <taxon>Eukaryota</taxon>
        <taxon>Sar</taxon>
        <taxon>Alveolata</taxon>
        <taxon>Dinophyceae</taxon>
        <taxon>Suessiales</taxon>
        <taxon>Symbiodiniaceae</taxon>
        <taxon>Symbiodinium</taxon>
    </lineage>
</organism>
<accession>A0A812S9J4</accession>
<dbReference type="AlphaFoldDB" id="A0A812S9J4"/>
<protein>
    <submittedName>
        <fullName evidence="1">Uncharacterized protein</fullName>
    </submittedName>
</protein>